<feature type="binding site" evidence="12">
    <location>
        <begin position="9"/>
        <end position="16"/>
    </location>
    <ligand>
        <name>ATP</name>
        <dbReference type="ChEBI" id="CHEBI:30616"/>
    </ligand>
</feature>
<dbReference type="KEGG" id="gpi:GPICK_10315"/>
<evidence type="ECO:0000256" key="6">
    <source>
        <dbReference type="ARBA" id="ARBA00022741"/>
    </source>
</evidence>
<evidence type="ECO:0000256" key="11">
    <source>
        <dbReference type="ARBA" id="ARBA00057735"/>
    </source>
</evidence>
<comment type="catalytic activity">
    <reaction evidence="10 12">
        <text>dTMP + ATP = dTDP + ADP</text>
        <dbReference type="Rhea" id="RHEA:13517"/>
        <dbReference type="ChEBI" id="CHEBI:30616"/>
        <dbReference type="ChEBI" id="CHEBI:58369"/>
        <dbReference type="ChEBI" id="CHEBI:63528"/>
        <dbReference type="ChEBI" id="CHEBI:456216"/>
        <dbReference type="EC" id="2.7.4.9"/>
    </reaction>
</comment>
<comment type="similarity">
    <text evidence="1 12">Belongs to the thymidylate kinase family.</text>
</comment>
<dbReference type="PANTHER" id="PTHR10344:SF4">
    <property type="entry name" value="UMP-CMP KINASE 2, MITOCHONDRIAL"/>
    <property type="match status" value="1"/>
</dbReference>
<keyword evidence="5 12" id="KW-0545">Nucleotide biosynthesis</keyword>
<evidence type="ECO:0000313" key="15">
    <source>
        <dbReference type="Proteomes" id="UP000057609"/>
    </source>
</evidence>
<evidence type="ECO:0000256" key="4">
    <source>
        <dbReference type="ARBA" id="ARBA00022679"/>
    </source>
</evidence>
<sequence length="213" mass="22974">MGFFITFEGIEGCGKTTQIRRAAHWLSSTGRDVVVTREPGGCPIADDIRAILLDARNSAMVPLAELLLYAAARAQHVSEVISPALAAGKVVLCDRFTDSTLAYQGYGRDLDRGLIGHLNALAAGAVKPDLTVILDCPVETGLSRAMARINSTSAAREERFERESRLFHERIRDGFLALAAAEPNRFAVVDGSRGVEETGVAIQELLARRLAGR</sequence>
<keyword evidence="7 12" id="KW-0418">Kinase</keyword>
<protein>
    <recommendedName>
        <fullName evidence="3 12">Thymidylate kinase</fullName>
        <ecNumber evidence="2 12">2.7.4.9</ecNumber>
    </recommendedName>
    <alternativeName>
        <fullName evidence="9 12">dTMP kinase</fullName>
    </alternativeName>
</protein>
<evidence type="ECO:0000259" key="13">
    <source>
        <dbReference type="Pfam" id="PF02223"/>
    </source>
</evidence>
<evidence type="ECO:0000256" key="9">
    <source>
        <dbReference type="ARBA" id="ARBA00029962"/>
    </source>
</evidence>
<accession>A0A0B5BGP6</accession>
<dbReference type="InterPro" id="IPR018094">
    <property type="entry name" value="Thymidylate_kinase"/>
</dbReference>
<dbReference type="GO" id="GO:0006233">
    <property type="term" value="P:dTDP biosynthetic process"/>
    <property type="evidence" value="ECO:0007669"/>
    <property type="project" value="InterPro"/>
</dbReference>
<evidence type="ECO:0000256" key="12">
    <source>
        <dbReference type="HAMAP-Rule" id="MF_00165"/>
    </source>
</evidence>
<keyword evidence="6 12" id="KW-0547">Nucleotide-binding</keyword>
<dbReference type="GO" id="GO:0005524">
    <property type="term" value="F:ATP binding"/>
    <property type="evidence" value="ECO:0007669"/>
    <property type="project" value="UniProtKB-UniRule"/>
</dbReference>
<dbReference type="SUPFAM" id="SSF52540">
    <property type="entry name" value="P-loop containing nucleoside triphosphate hydrolases"/>
    <property type="match status" value="1"/>
</dbReference>
<dbReference type="HOGENOM" id="CLU_049131_0_2_7"/>
<evidence type="ECO:0000256" key="10">
    <source>
        <dbReference type="ARBA" id="ARBA00048743"/>
    </source>
</evidence>
<dbReference type="RefSeq" id="WP_039742885.1">
    <property type="nucleotide sequence ID" value="NZ_CP009788.1"/>
</dbReference>
<dbReference type="Pfam" id="PF02223">
    <property type="entry name" value="Thymidylate_kin"/>
    <property type="match status" value="1"/>
</dbReference>
<dbReference type="AlphaFoldDB" id="A0A0B5BGP6"/>
<reference evidence="14 15" key="1">
    <citation type="journal article" date="2015" name="Genome Announc.">
        <title>Complete Genome of Geobacter pickeringii G13T, a Metal-Reducing Isolate from Sedimentary Kaolin Deposits.</title>
        <authorList>
            <person name="Badalamenti J.P."/>
            <person name="Bond D.R."/>
        </authorList>
    </citation>
    <scope>NUCLEOTIDE SEQUENCE [LARGE SCALE GENOMIC DNA]</scope>
    <source>
        <strain evidence="14 15">G13</strain>
    </source>
</reference>
<dbReference type="FunFam" id="3.40.50.300:FF:000225">
    <property type="entry name" value="Thymidylate kinase"/>
    <property type="match status" value="1"/>
</dbReference>
<dbReference type="NCBIfam" id="TIGR00041">
    <property type="entry name" value="DTMP_kinase"/>
    <property type="match status" value="1"/>
</dbReference>
<organism evidence="14 15">
    <name type="scientific">Geobacter pickeringii</name>
    <dbReference type="NCBI Taxonomy" id="345632"/>
    <lineage>
        <taxon>Bacteria</taxon>
        <taxon>Pseudomonadati</taxon>
        <taxon>Thermodesulfobacteriota</taxon>
        <taxon>Desulfuromonadia</taxon>
        <taxon>Geobacterales</taxon>
        <taxon>Geobacteraceae</taxon>
        <taxon>Geobacter</taxon>
    </lineage>
</organism>
<comment type="function">
    <text evidence="11 12">Phosphorylation of dTMP to form dTDP in both de novo and salvage pathways of dTTP synthesis.</text>
</comment>
<keyword evidence="15" id="KW-1185">Reference proteome</keyword>
<dbReference type="EC" id="2.7.4.9" evidence="2 12"/>
<feature type="domain" description="Thymidylate kinase-like" evidence="13">
    <location>
        <begin position="7"/>
        <end position="198"/>
    </location>
</feature>
<dbReference type="InterPro" id="IPR018095">
    <property type="entry name" value="Thymidylate_kin_CS"/>
</dbReference>
<evidence type="ECO:0000256" key="1">
    <source>
        <dbReference type="ARBA" id="ARBA00009776"/>
    </source>
</evidence>
<dbReference type="InterPro" id="IPR039430">
    <property type="entry name" value="Thymidylate_kin-like_dom"/>
</dbReference>
<dbReference type="Proteomes" id="UP000057609">
    <property type="component" value="Chromosome"/>
</dbReference>
<keyword evidence="8 12" id="KW-0067">ATP-binding</keyword>
<proteinExistence type="inferred from homology"/>
<evidence type="ECO:0000313" key="14">
    <source>
        <dbReference type="EMBL" id="AJE03690.1"/>
    </source>
</evidence>
<dbReference type="GO" id="GO:0006227">
    <property type="term" value="P:dUDP biosynthetic process"/>
    <property type="evidence" value="ECO:0007669"/>
    <property type="project" value="TreeGrafter"/>
</dbReference>
<dbReference type="Gene3D" id="3.40.50.300">
    <property type="entry name" value="P-loop containing nucleotide triphosphate hydrolases"/>
    <property type="match status" value="1"/>
</dbReference>
<dbReference type="GO" id="GO:0006235">
    <property type="term" value="P:dTTP biosynthetic process"/>
    <property type="evidence" value="ECO:0007669"/>
    <property type="project" value="UniProtKB-UniRule"/>
</dbReference>
<dbReference type="EMBL" id="CP009788">
    <property type="protein sequence ID" value="AJE03690.1"/>
    <property type="molecule type" value="Genomic_DNA"/>
</dbReference>
<evidence type="ECO:0000256" key="7">
    <source>
        <dbReference type="ARBA" id="ARBA00022777"/>
    </source>
</evidence>
<dbReference type="CDD" id="cd01672">
    <property type="entry name" value="TMPK"/>
    <property type="match status" value="1"/>
</dbReference>
<dbReference type="OrthoDB" id="9774907at2"/>
<dbReference type="GO" id="GO:0005829">
    <property type="term" value="C:cytosol"/>
    <property type="evidence" value="ECO:0007669"/>
    <property type="project" value="TreeGrafter"/>
</dbReference>
<dbReference type="STRING" id="345632.GPICK_10315"/>
<dbReference type="PANTHER" id="PTHR10344">
    <property type="entry name" value="THYMIDYLATE KINASE"/>
    <property type="match status" value="1"/>
</dbReference>
<dbReference type="HAMAP" id="MF_00165">
    <property type="entry name" value="Thymidylate_kinase"/>
    <property type="match status" value="1"/>
</dbReference>
<evidence type="ECO:0000256" key="8">
    <source>
        <dbReference type="ARBA" id="ARBA00022840"/>
    </source>
</evidence>
<dbReference type="InterPro" id="IPR027417">
    <property type="entry name" value="P-loop_NTPase"/>
</dbReference>
<evidence type="ECO:0000256" key="3">
    <source>
        <dbReference type="ARBA" id="ARBA00017144"/>
    </source>
</evidence>
<gene>
    <name evidence="12" type="primary">tmk</name>
    <name evidence="14" type="ORF">GPICK_10315</name>
</gene>
<evidence type="ECO:0000256" key="2">
    <source>
        <dbReference type="ARBA" id="ARBA00012980"/>
    </source>
</evidence>
<evidence type="ECO:0000256" key="5">
    <source>
        <dbReference type="ARBA" id="ARBA00022727"/>
    </source>
</evidence>
<dbReference type="PROSITE" id="PS01331">
    <property type="entry name" value="THYMIDYLATE_KINASE"/>
    <property type="match status" value="1"/>
</dbReference>
<name>A0A0B5BGP6_9BACT</name>
<keyword evidence="4 12" id="KW-0808">Transferase</keyword>
<dbReference type="GO" id="GO:0004798">
    <property type="term" value="F:dTMP kinase activity"/>
    <property type="evidence" value="ECO:0007669"/>
    <property type="project" value="UniProtKB-UniRule"/>
</dbReference>